<dbReference type="InterPro" id="IPR005197">
    <property type="entry name" value="Glyco_hydro_71"/>
</dbReference>
<feature type="chain" id="PRO_5027056704" description="Glycoside hydrolase family 71 protein" evidence="1">
    <location>
        <begin position="24"/>
        <end position="450"/>
    </location>
</feature>
<evidence type="ECO:0000313" key="3">
    <source>
        <dbReference type="Proteomes" id="UP000464751"/>
    </source>
</evidence>
<organism evidence="2 3">
    <name type="scientific">Ancylobacter pratisalsi</name>
    <dbReference type="NCBI Taxonomy" id="1745854"/>
    <lineage>
        <taxon>Bacteria</taxon>
        <taxon>Pseudomonadati</taxon>
        <taxon>Pseudomonadota</taxon>
        <taxon>Alphaproteobacteria</taxon>
        <taxon>Hyphomicrobiales</taxon>
        <taxon>Xanthobacteraceae</taxon>
        <taxon>Ancylobacter</taxon>
    </lineage>
</organism>
<dbReference type="Gene3D" id="3.20.20.80">
    <property type="entry name" value="Glycosidases"/>
    <property type="match status" value="1"/>
</dbReference>
<evidence type="ECO:0008006" key="4">
    <source>
        <dbReference type="Google" id="ProtNLM"/>
    </source>
</evidence>
<dbReference type="CDD" id="cd11577">
    <property type="entry name" value="GH71"/>
    <property type="match status" value="1"/>
</dbReference>
<dbReference type="RefSeq" id="WP_163075408.1">
    <property type="nucleotide sequence ID" value="NZ_CP048630.1"/>
</dbReference>
<dbReference type="KEGG" id="apra:G3A50_11495"/>
<dbReference type="Proteomes" id="UP000464751">
    <property type="component" value="Chromosome"/>
</dbReference>
<dbReference type="GO" id="GO:0051118">
    <property type="term" value="F:glucan endo-1,3-alpha-glucosidase activity"/>
    <property type="evidence" value="ECO:0007669"/>
    <property type="project" value="InterPro"/>
</dbReference>
<protein>
    <recommendedName>
        <fullName evidence="4">Glycoside hydrolase family 71 protein</fullName>
    </recommendedName>
</protein>
<dbReference type="AlphaFoldDB" id="A0A6P1YQ42"/>
<dbReference type="EMBL" id="CP048630">
    <property type="protein sequence ID" value="QIB34263.1"/>
    <property type="molecule type" value="Genomic_DNA"/>
</dbReference>
<feature type="signal peptide" evidence="1">
    <location>
        <begin position="1"/>
        <end position="23"/>
    </location>
</feature>
<dbReference type="Pfam" id="PF03659">
    <property type="entry name" value="Glyco_hydro_71"/>
    <property type="match status" value="1"/>
</dbReference>
<proteinExistence type="predicted"/>
<keyword evidence="1" id="KW-0732">Signal</keyword>
<reference evidence="2 3" key="1">
    <citation type="submission" date="2020-02" db="EMBL/GenBank/DDBJ databases">
        <authorList>
            <person name="Li G."/>
        </authorList>
    </citation>
    <scope>NUCLEOTIDE SEQUENCE [LARGE SCALE GENOMIC DNA]</scope>
    <source>
        <strain evidence="2 3">DSM 102029</strain>
    </source>
</reference>
<evidence type="ECO:0000256" key="1">
    <source>
        <dbReference type="SAM" id="SignalP"/>
    </source>
</evidence>
<gene>
    <name evidence="2" type="ORF">G3A50_11495</name>
</gene>
<evidence type="ECO:0000313" key="2">
    <source>
        <dbReference type="EMBL" id="QIB34263.1"/>
    </source>
</evidence>
<sequence length="450" mass="50107">MRRLLGPISALLMCILTITSVEARDYPNVPRLVFAHYMLCCPMTATPTVEDFREEIRLAKSAGIDGFAVNIGSWTGQPVYQARGQLLYEAARLEGDFKLFLSLDTPPVDEAVTAVKEMADQPASLRVDGKLVVSTFGGPPEWSALLREALTDEKIDMFYVPNSGYWGRKLASRAQMKFWGGDPAIPNATAALSDIPMDGYFYFGADRDFNELATSISSISQIMHASGKIFMAGVSPYYRGIMSNARMFDGRGFEGMQKQWMAAIESKSDWVEIVTWNDWNESTYIAETPNWKYPDSFSEKPLLLDHSGFRKASEYYIKWFKTGAPPPITQDRVIYFYVPHMNSALGVISPKTGERGRPRRSETLEDKIYFTAFLTAPITLTVRIGETTSELSLPAGVTNVSVPKETGDVDVDIRREGAELTKAELPFPVTDDGAFANFNYQTGELNLTAP</sequence>
<accession>A0A6P1YQ42</accession>
<keyword evidence="3" id="KW-1185">Reference proteome</keyword>
<name>A0A6P1YQ42_9HYPH</name>